<evidence type="ECO:0000256" key="2">
    <source>
        <dbReference type="ARBA" id="ARBA00023015"/>
    </source>
</evidence>
<dbReference type="SUPFAM" id="SSF46785">
    <property type="entry name" value="Winged helix' DNA-binding domain"/>
    <property type="match status" value="1"/>
</dbReference>
<keyword evidence="3" id="KW-0238">DNA-binding</keyword>
<evidence type="ECO:0000259" key="5">
    <source>
        <dbReference type="PROSITE" id="PS50931"/>
    </source>
</evidence>
<dbReference type="EMBL" id="PEIB01000003">
    <property type="protein sequence ID" value="RXJ74189.1"/>
    <property type="molecule type" value="Genomic_DNA"/>
</dbReference>
<dbReference type="AlphaFoldDB" id="A0A4Q0YY95"/>
<dbReference type="PANTHER" id="PTHR30126:SF80">
    <property type="entry name" value="TRANSCRIPTIONAL REGULATOR-RELATED"/>
    <property type="match status" value="1"/>
</dbReference>
<evidence type="ECO:0000313" key="7">
    <source>
        <dbReference type="Proteomes" id="UP000290287"/>
    </source>
</evidence>
<dbReference type="Pfam" id="PF03466">
    <property type="entry name" value="LysR_substrate"/>
    <property type="match status" value="1"/>
</dbReference>
<dbReference type="InterPro" id="IPR036390">
    <property type="entry name" value="WH_DNA-bd_sf"/>
</dbReference>
<evidence type="ECO:0000256" key="3">
    <source>
        <dbReference type="ARBA" id="ARBA00023125"/>
    </source>
</evidence>
<keyword evidence="4" id="KW-0804">Transcription</keyword>
<dbReference type="Pfam" id="PF00126">
    <property type="entry name" value="HTH_1"/>
    <property type="match status" value="1"/>
</dbReference>
<dbReference type="Gene3D" id="3.40.190.290">
    <property type="match status" value="1"/>
</dbReference>
<dbReference type="PROSITE" id="PS50931">
    <property type="entry name" value="HTH_LYSR"/>
    <property type="match status" value="1"/>
</dbReference>
<comment type="caution">
    <text evidence="6">The sequence shown here is derived from an EMBL/GenBank/DDBJ whole genome shotgun (WGS) entry which is preliminary data.</text>
</comment>
<proteinExistence type="inferred from homology"/>
<dbReference type="Gene3D" id="1.10.10.10">
    <property type="entry name" value="Winged helix-like DNA-binding domain superfamily/Winged helix DNA-binding domain"/>
    <property type="match status" value="1"/>
</dbReference>
<dbReference type="GO" id="GO:0003700">
    <property type="term" value="F:DNA-binding transcription factor activity"/>
    <property type="evidence" value="ECO:0007669"/>
    <property type="project" value="InterPro"/>
</dbReference>
<gene>
    <name evidence="6" type="ORF">CS022_03690</name>
</gene>
<comment type="similarity">
    <text evidence="1">Belongs to the LysR transcriptional regulatory family.</text>
</comment>
<dbReference type="GO" id="GO:0000976">
    <property type="term" value="F:transcription cis-regulatory region binding"/>
    <property type="evidence" value="ECO:0007669"/>
    <property type="project" value="TreeGrafter"/>
</dbReference>
<evidence type="ECO:0000256" key="4">
    <source>
        <dbReference type="ARBA" id="ARBA00023163"/>
    </source>
</evidence>
<dbReference type="InterPro" id="IPR000847">
    <property type="entry name" value="LysR_HTH_N"/>
</dbReference>
<dbReference type="Proteomes" id="UP000290287">
    <property type="component" value="Unassembled WGS sequence"/>
</dbReference>
<dbReference type="RefSeq" id="WP_129121150.1">
    <property type="nucleotide sequence ID" value="NZ_PEIB01000003.1"/>
</dbReference>
<dbReference type="InterPro" id="IPR036388">
    <property type="entry name" value="WH-like_DNA-bd_sf"/>
</dbReference>
<keyword evidence="2" id="KW-0805">Transcription regulation</keyword>
<accession>A0A4Q0YY95</accession>
<dbReference type="PANTHER" id="PTHR30126">
    <property type="entry name" value="HTH-TYPE TRANSCRIPTIONAL REGULATOR"/>
    <property type="match status" value="1"/>
</dbReference>
<organism evidence="6 7">
    <name type="scientific">Veronia nyctiphanis</name>
    <dbReference type="NCBI Taxonomy" id="1278244"/>
    <lineage>
        <taxon>Bacteria</taxon>
        <taxon>Pseudomonadati</taxon>
        <taxon>Pseudomonadota</taxon>
        <taxon>Gammaproteobacteria</taxon>
        <taxon>Vibrionales</taxon>
        <taxon>Vibrionaceae</taxon>
        <taxon>Veronia</taxon>
    </lineage>
</organism>
<sequence length="311" mass="34435">MPISLLPNSLRYLESVAKNGSIQAAARDIPISASAINRQILMLEEAVGVKLFERHASGMTLTQAGEMLVVLARRWRNEGNDVWSELKKMQGIDSGQLKIAVMDSMVNSVLPEFVNKIAKQYPMVQIDLEVMTPTDAVNAIETGNMDLAMAFNVRPHRNIDIMWTEQLPLGCVVASTHPLANKAEIQFEEMTAYPLVLQSHALAIRHKIELDHDWVIHESRQPLITNSLQLIKVMVRQGNHVAITSELDVAKEIIDGSIVFIPISDAASSQRVSLISAASRSLSSVAQTISSCFIKIIERSLNEARDINNHV</sequence>
<dbReference type="OrthoDB" id="6085176at2"/>
<feature type="domain" description="HTH lysR-type" evidence="5">
    <location>
        <begin position="5"/>
        <end position="62"/>
    </location>
</feature>
<dbReference type="InterPro" id="IPR005119">
    <property type="entry name" value="LysR_subst-bd"/>
</dbReference>
<protein>
    <submittedName>
        <fullName evidence="6">LysR family transcriptional regulator</fullName>
    </submittedName>
</protein>
<dbReference type="SUPFAM" id="SSF53850">
    <property type="entry name" value="Periplasmic binding protein-like II"/>
    <property type="match status" value="1"/>
</dbReference>
<keyword evidence="7" id="KW-1185">Reference proteome</keyword>
<evidence type="ECO:0000313" key="6">
    <source>
        <dbReference type="EMBL" id="RXJ74189.1"/>
    </source>
</evidence>
<reference evidence="6 7" key="1">
    <citation type="submission" date="2017-10" db="EMBL/GenBank/DDBJ databases">
        <title>Nyctiphanis sp. nov., isolated from the stomach of the euphausiid Nyctiphanes simplex (Hansen, 1911) in the Gulf of California.</title>
        <authorList>
            <person name="Gomez-Gil B."/>
            <person name="Aguilar-Mendez M."/>
            <person name="Lopez-Cortes A."/>
            <person name="Gomez-Gutierrez J."/>
            <person name="Roque A."/>
            <person name="Lang E."/>
            <person name="Gonzalez-Castillo A."/>
        </authorList>
    </citation>
    <scope>NUCLEOTIDE SEQUENCE [LARGE SCALE GENOMIC DNA]</scope>
    <source>
        <strain evidence="6 7">CAIM 600</strain>
    </source>
</reference>
<name>A0A4Q0YY95_9GAMM</name>
<evidence type="ECO:0000256" key="1">
    <source>
        <dbReference type="ARBA" id="ARBA00009437"/>
    </source>
</evidence>